<keyword evidence="1" id="KW-0732">Signal</keyword>
<name>A0AAE1EEG9_9GAST</name>
<sequence length="90" mass="9891">MPTPTFPPLSLILIFVCPGHCISSNVPREPSSLTVAGLSSCQFFRGLPRPGQLTNGYILSFRHYSCFGASGSYIALNFYSISFPPRQMPF</sequence>
<dbReference type="EMBL" id="JAWDGP010000082">
    <property type="protein sequence ID" value="KAK3803852.1"/>
    <property type="molecule type" value="Genomic_DNA"/>
</dbReference>
<evidence type="ECO:0000313" key="2">
    <source>
        <dbReference type="EMBL" id="KAK3803852.1"/>
    </source>
</evidence>
<feature type="signal peptide" evidence="1">
    <location>
        <begin position="1"/>
        <end position="23"/>
    </location>
</feature>
<evidence type="ECO:0000313" key="3">
    <source>
        <dbReference type="Proteomes" id="UP001283361"/>
    </source>
</evidence>
<proteinExistence type="predicted"/>
<comment type="caution">
    <text evidence="2">The sequence shown here is derived from an EMBL/GenBank/DDBJ whole genome shotgun (WGS) entry which is preliminary data.</text>
</comment>
<organism evidence="2 3">
    <name type="scientific">Elysia crispata</name>
    <name type="common">lettuce slug</name>
    <dbReference type="NCBI Taxonomy" id="231223"/>
    <lineage>
        <taxon>Eukaryota</taxon>
        <taxon>Metazoa</taxon>
        <taxon>Spiralia</taxon>
        <taxon>Lophotrochozoa</taxon>
        <taxon>Mollusca</taxon>
        <taxon>Gastropoda</taxon>
        <taxon>Heterobranchia</taxon>
        <taxon>Euthyneura</taxon>
        <taxon>Panpulmonata</taxon>
        <taxon>Sacoglossa</taxon>
        <taxon>Placobranchoidea</taxon>
        <taxon>Plakobranchidae</taxon>
        <taxon>Elysia</taxon>
    </lineage>
</organism>
<evidence type="ECO:0008006" key="4">
    <source>
        <dbReference type="Google" id="ProtNLM"/>
    </source>
</evidence>
<dbReference type="AlphaFoldDB" id="A0AAE1EEG9"/>
<dbReference type="Proteomes" id="UP001283361">
    <property type="component" value="Unassembled WGS sequence"/>
</dbReference>
<feature type="chain" id="PRO_5042011217" description="Secreted protein" evidence="1">
    <location>
        <begin position="24"/>
        <end position="90"/>
    </location>
</feature>
<gene>
    <name evidence="2" type="ORF">RRG08_029444</name>
</gene>
<reference evidence="2" key="1">
    <citation type="journal article" date="2023" name="G3 (Bethesda)">
        <title>A reference genome for the long-term kleptoplast-retaining sea slug Elysia crispata morphotype clarki.</title>
        <authorList>
            <person name="Eastman K.E."/>
            <person name="Pendleton A.L."/>
            <person name="Shaikh M.A."/>
            <person name="Suttiyut T."/>
            <person name="Ogas R."/>
            <person name="Tomko P."/>
            <person name="Gavelis G."/>
            <person name="Widhalm J.R."/>
            <person name="Wisecaver J.H."/>
        </authorList>
    </citation>
    <scope>NUCLEOTIDE SEQUENCE</scope>
    <source>
        <strain evidence="2">ECLA1</strain>
    </source>
</reference>
<evidence type="ECO:0000256" key="1">
    <source>
        <dbReference type="SAM" id="SignalP"/>
    </source>
</evidence>
<protein>
    <recommendedName>
        <fullName evidence="4">Secreted protein</fullName>
    </recommendedName>
</protein>
<accession>A0AAE1EEG9</accession>
<keyword evidence="3" id="KW-1185">Reference proteome</keyword>